<dbReference type="InterPro" id="IPR011990">
    <property type="entry name" value="TPR-like_helical_dom_sf"/>
</dbReference>
<feature type="repeat" description="TPR" evidence="1">
    <location>
        <begin position="537"/>
        <end position="570"/>
    </location>
</feature>
<dbReference type="CDD" id="cd02440">
    <property type="entry name" value="AdoMet_MTases"/>
    <property type="match status" value="1"/>
</dbReference>
<dbReference type="AlphaFoldDB" id="A0A932MPS8"/>
<evidence type="ECO:0000256" key="2">
    <source>
        <dbReference type="SAM" id="MobiDB-lite"/>
    </source>
</evidence>
<feature type="region of interest" description="Disordered" evidence="2">
    <location>
        <begin position="1"/>
        <end position="32"/>
    </location>
</feature>
<feature type="repeat" description="TPR" evidence="1">
    <location>
        <begin position="94"/>
        <end position="127"/>
    </location>
</feature>
<dbReference type="Proteomes" id="UP000782312">
    <property type="component" value="Unassembled WGS sequence"/>
</dbReference>
<dbReference type="Pfam" id="PF08241">
    <property type="entry name" value="Methyltransf_11"/>
    <property type="match status" value="1"/>
</dbReference>
<dbReference type="GO" id="GO:0006493">
    <property type="term" value="P:protein O-linked glycosylation"/>
    <property type="evidence" value="ECO:0007669"/>
    <property type="project" value="InterPro"/>
</dbReference>
<dbReference type="Pfam" id="PF13424">
    <property type="entry name" value="TPR_12"/>
    <property type="match status" value="1"/>
</dbReference>
<dbReference type="GO" id="GO:0097363">
    <property type="term" value="F:protein O-acetylglucosaminyltransferase activity"/>
    <property type="evidence" value="ECO:0007669"/>
    <property type="project" value="TreeGrafter"/>
</dbReference>
<keyword evidence="1" id="KW-0802">TPR repeat</keyword>
<feature type="repeat" description="TPR" evidence="1">
    <location>
        <begin position="128"/>
        <end position="161"/>
    </location>
</feature>
<feature type="compositionally biased region" description="Polar residues" evidence="2">
    <location>
        <begin position="1"/>
        <end position="12"/>
    </location>
</feature>
<comment type="caution">
    <text evidence="4">The sequence shown here is derived from an EMBL/GenBank/DDBJ whole genome shotgun (WGS) entry which is preliminary data.</text>
</comment>
<dbReference type="PANTHER" id="PTHR44366:SF1">
    <property type="entry name" value="UDP-N-ACETYLGLUCOSAMINE--PEPTIDE N-ACETYLGLUCOSAMINYLTRANSFERASE 110 KDA SUBUNIT"/>
    <property type="match status" value="1"/>
</dbReference>
<feature type="repeat" description="TPR" evidence="1">
    <location>
        <begin position="571"/>
        <end position="604"/>
    </location>
</feature>
<dbReference type="PROSITE" id="PS50293">
    <property type="entry name" value="TPR_REGION"/>
    <property type="match status" value="1"/>
</dbReference>
<protein>
    <submittedName>
        <fullName evidence="4">Tetratricopeptide repeat protein</fullName>
    </submittedName>
</protein>
<proteinExistence type="predicted"/>
<dbReference type="InterPro" id="IPR013216">
    <property type="entry name" value="Methyltransf_11"/>
</dbReference>
<feature type="repeat" description="TPR" evidence="1">
    <location>
        <begin position="503"/>
        <end position="536"/>
    </location>
</feature>
<dbReference type="Gene3D" id="3.40.50.150">
    <property type="entry name" value="Vaccinia Virus protein VP39"/>
    <property type="match status" value="1"/>
</dbReference>
<reference evidence="4" key="1">
    <citation type="submission" date="2020-07" db="EMBL/GenBank/DDBJ databases">
        <title>Huge and variable diversity of episymbiotic CPR bacteria and DPANN archaea in groundwater ecosystems.</title>
        <authorList>
            <person name="He C.Y."/>
            <person name="Keren R."/>
            <person name="Whittaker M."/>
            <person name="Farag I.F."/>
            <person name="Doudna J."/>
            <person name="Cate J.H.D."/>
            <person name="Banfield J.F."/>
        </authorList>
    </citation>
    <scope>NUCLEOTIDE SEQUENCE</scope>
    <source>
        <strain evidence="4">NC_groundwater_763_Ag_S-0.2um_68_21</strain>
    </source>
</reference>
<dbReference type="PANTHER" id="PTHR44366">
    <property type="entry name" value="UDP-N-ACETYLGLUCOSAMINE--PEPTIDE N-ACETYLGLUCOSAMINYLTRANSFERASE 110 KDA SUBUNIT"/>
    <property type="match status" value="1"/>
</dbReference>
<feature type="domain" description="Methyltransferase type 11" evidence="3">
    <location>
        <begin position="263"/>
        <end position="355"/>
    </location>
</feature>
<gene>
    <name evidence="4" type="ORF">HYZ11_15130</name>
</gene>
<accession>A0A932MPS8</accession>
<evidence type="ECO:0000313" key="4">
    <source>
        <dbReference type="EMBL" id="MBI3128937.1"/>
    </source>
</evidence>
<evidence type="ECO:0000259" key="3">
    <source>
        <dbReference type="Pfam" id="PF08241"/>
    </source>
</evidence>
<name>A0A932MPS8_UNCTE</name>
<evidence type="ECO:0000313" key="5">
    <source>
        <dbReference type="Proteomes" id="UP000782312"/>
    </source>
</evidence>
<dbReference type="PROSITE" id="PS50005">
    <property type="entry name" value="TPR"/>
    <property type="match status" value="8"/>
</dbReference>
<sequence>MTGKQATLTPRTSPQAGSQPSPAPSPAKLEEDAQSLLRAGDLDGAERLLRRILEAQPDSAFALHHLGVAAFLRRDLETALSLQSRSVARNPHVPDYLYNLGLVFLHMGRRDEAGQCFEKALQLQPGHAAALNNMGVLHLDSGRFREAEGYFRKALAADSGYFHSLKNMGTVLKRLGRHAEAIEAYEALLRIRPDDPDASHVLAALRGEATQTAPKAYVASLFDSYADRFEEHLIGSLRYRTPALLREAVGRVAKVEKASWRVLDMGCGTGLCGPLFRGLAARLDGVDLSPRMIEKAREKGVYDHLSAGDLVDALRAERGALDLACAADVLIYAGDLAPVFGAAHGALKDGGLLAFSVESFAGEGFFLRSSGRYSHSKGYIGCLAEKHGFSVALCEECVIRVEGKHPVAGHIYVLRKGAGAHGEAEVQVDFDPSNIPEALKAALLHHQAGQLAHAEALLRLILRHEPQHPDALHSLGLIAYQTGHFDAAHDLMSQAIALKPASAPCYAHLGLVLHAQGKMGQAEASLLKALEINPFSGDAMNNLGNLLTAQGQLEEAERLYLRAVSVHPAFTEAHNNLGVVQAALGKGEKAEASYRQAAELNPEYPEAHRNLAALFQGQGRHEEAAACWRRLLKLRPDDAGARAQLAECEGK</sequence>
<dbReference type="SUPFAM" id="SSF48452">
    <property type="entry name" value="TPR-like"/>
    <property type="match status" value="2"/>
</dbReference>
<feature type="repeat" description="TPR" evidence="1">
    <location>
        <begin position="162"/>
        <end position="195"/>
    </location>
</feature>
<dbReference type="Pfam" id="PF13428">
    <property type="entry name" value="TPR_14"/>
    <property type="match status" value="1"/>
</dbReference>
<dbReference type="EMBL" id="JACPUR010000037">
    <property type="protein sequence ID" value="MBI3128937.1"/>
    <property type="molecule type" value="Genomic_DNA"/>
</dbReference>
<organism evidence="4 5">
    <name type="scientific">Tectimicrobiota bacterium</name>
    <dbReference type="NCBI Taxonomy" id="2528274"/>
    <lineage>
        <taxon>Bacteria</taxon>
        <taxon>Pseudomonadati</taxon>
        <taxon>Nitrospinota/Tectimicrobiota group</taxon>
        <taxon>Candidatus Tectimicrobiota</taxon>
    </lineage>
</organism>
<dbReference type="InterPro" id="IPR019734">
    <property type="entry name" value="TPR_rpt"/>
</dbReference>
<dbReference type="Pfam" id="PF13432">
    <property type="entry name" value="TPR_16"/>
    <property type="match status" value="3"/>
</dbReference>
<dbReference type="SUPFAM" id="SSF53335">
    <property type="entry name" value="S-adenosyl-L-methionine-dependent methyltransferases"/>
    <property type="match status" value="1"/>
</dbReference>
<dbReference type="InterPro" id="IPR037919">
    <property type="entry name" value="OGT"/>
</dbReference>
<dbReference type="Pfam" id="PF12895">
    <property type="entry name" value="ANAPC3"/>
    <property type="match status" value="1"/>
</dbReference>
<feature type="repeat" description="TPR" evidence="1">
    <location>
        <begin position="605"/>
        <end position="638"/>
    </location>
</feature>
<evidence type="ECO:0000256" key="1">
    <source>
        <dbReference type="PROSITE-ProRule" id="PRU00339"/>
    </source>
</evidence>
<dbReference type="SMART" id="SM00028">
    <property type="entry name" value="TPR"/>
    <property type="match status" value="11"/>
</dbReference>
<dbReference type="Gene3D" id="1.25.40.10">
    <property type="entry name" value="Tetratricopeptide repeat domain"/>
    <property type="match status" value="5"/>
</dbReference>
<feature type="repeat" description="TPR" evidence="1">
    <location>
        <begin position="469"/>
        <end position="502"/>
    </location>
</feature>
<dbReference type="InterPro" id="IPR029063">
    <property type="entry name" value="SAM-dependent_MTases_sf"/>
</dbReference>